<organism evidence="1 2">
    <name type="scientific">Mycobacterium phage Peaches</name>
    <dbReference type="NCBI Taxonomy" id="2919546"/>
    <lineage>
        <taxon>Viruses</taxon>
        <taxon>Duplodnaviria</taxon>
        <taxon>Heunggongvirae</taxon>
        <taxon>Uroviricota</taxon>
        <taxon>Caudoviricetes</taxon>
        <taxon>Backyardiganvirus</taxon>
        <taxon>Backyardiganvirus peaches</taxon>
    </lineage>
</organism>
<keyword evidence="2" id="KW-1185">Reference proteome</keyword>
<dbReference type="KEGG" id="vg:8683881"/>
<dbReference type="RefSeq" id="YP_003358704.1">
    <property type="nucleotide sequence ID" value="NC_013694.1"/>
</dbReference>
<proteinExistence type="predicted"/>
<protein>
    <submittedName>
        <fullName evidence="1">Uncharacterized protein</fullName>
    </submittedName>
</protein>
<dbReference type="Proteomes" id="UP000001392">
    <property type="component" value="Segment"/>
</dbReference>
<accession>C9DBY5</accession>
<dbReference type="EMBL" id="GQ303263">
    <property type="protein sequence ID" value="ACU41752.1"/>
    <property type="molecule type" value="Genomic_DNA"/>
</dbReference>
<evidence type="ECO:0000313" key="2">
    <source>
        <dbReference type="Proteomes" id="UP000001392"/>
    </source>
</evidence>
<gene>
    <name evidence="1" type="primary">1</name>
    <name evidence="1" type="ORF">PEACHES_1</name>
</gene>
<reference evidence="1 2" key="1">
    <citation type="journal article" date="2011" name="PLoS ONE">
        <title>Expanding the diversity of mycobacteriophages: insights into genome architecture and evolution.</title>
        <authorList>
            <person name="Pope W.H."/>
            <person name="Jacobs-Sera D."/>
            <person name="Russell D.A."/>
            <person name="Peebles C.L."/>
            <person name="Al-Atrache Z."/>
            <person name="Alcoser T.A."/>
            <person name="Alexander L.M."/>
            <person name="Alfano M.B."/>
            <person name="Alford S.T."/>
            <person name="Amy N.E."/>
            <person name="Anderson M.D."/>
            <person name="Anderson A.G."/>
            <person name="Ang A.A."/>
            <person name="Ares M.Jr."/>
            <person name="Barber A.J."/>
            <person name="Barker L.P."/>
            <person name="Barrett J.M."/>
            <person name="Barshop W.D."/>
            <person name="Bauerle C.M."/>
            <person name="Bayles I.M."/>
            <person name="Belfield K.L."/>
            <person name="Best A.A."/>
            <person name="Borjon A.Jr."/>
            <person name="Bowman C.A."/>
            <person name="Boyer C.A."/>
            <person name="Bradley K.W."/>
            <person name="Bradley V.A."/>
            <person name="Broadway L.N."/>
            <person name="Budwal K."/>
            <person name="Busby K.N."/>
            <person name="Campbell I.W."/>
            <person name="Campbell A.M."/>
            <person name="Carey A."/>
            <person name="Caruso S.M."/>
            <person name="Chew R.D."/>
            <person name="Cockburn C.L."/>
            <person name="Cohen L.B."/>
            <person name="Corajod J.M."/>
            <person name="Cresawn S.G."/>
            <person name="Davis K.R."/>
            <person name="Deng L."/>
            <person name="Denver D.R."/>
            <person name="Dixon B.R."/>
            <person name="Ekram S."/>
            <person name="Elgin S.C."/>
            <person name="Engelsen A.E."/>
            <person name="English B.E."/>
            <person name="Erb M.L."/>
            <person name="Estrada C."/>
            <person name="Filliger L.Z."/>
            <person name="Findley A.M."/>
            <person name="Forbes L."/>
            <person name="Forsyth M.H."/>
            <person name="Fox T.M."/>
            <person name="Fritz M.J."/>
            <person name="Garcia R."/>
            <person name="George Z.D."/>
            <person name="Georges A.E."/>
            <person name="Gissendanner C.R."/>
            <person name="Goff S."/>
            <person name="Goldstein R."/>
            <person name="Gordon K.C."/>
            <person name="Green R.D."/>
            <person name="Guerra S.L."/>
            <person name="Guiney-Olsen K.R."/>
            <person name="Guiza B.G."/>
            <person name="Haghighat L."/>
            <person name="Hagopian G.V."/>
            <person name="Harmon C.J."/>
            <person name="Harmson J.S."/>
            <person name="Hartzog G.A."/>
            <person name="Harvey S.E."/>
            <person name="He S."/>
            <person name="He K.J."/>
            <person name="Healy K.E."/>
            <person name="Higinbotham E.R."/>
            <person name="Hildebrandt E.N."/>
            <person name="Ho J.H."/>
            <person name="Hogan G.M."/>
            <person name="Hohenstein V.G."/>
            <person name="Holz N.A."/>
            <person name="Huang V.J."/>
            <person name="Hufford E.L."/>
            <person name="Hynes P.M."/>
            <person name="Jackson A.S."/>
            <person name="Jansen E.C."/>
            <person name="Jarvik J."/>
            <person name="Jasinto P.G."/>
            <person name="Jordan T.C."/>
            <person name="Kasza T."/>
            <person name="Katelyn M.A."/>
            <person name="Kelsey J.S."/>
            <person name="Kerrigan L.A."/>
            <person name="Khaw D."/>
            <person name="Kim J."/>
            <person name="Knutter J.Z."/>
            <person name="Ko C.C."/>
            <person name="Larkin G.V."/>
            <person name="Laroche J.R."/>
            <person name="Latif A."/>
            <person name="Leuba K.D."/>
            <person name="Leuba S.I."/>
            <person name="Lewis L.O."/>
            <person name="Loesser-Casey K.E."/>
            <person name="Long C.A."/>
            <person name="Lopez A.J."/>
            <person name="Lowery N."/>
            <person name="Lu T.Q."/>
            <person name="Mac V."/>
            <person name="Masters I.R."/>
            <person name="McCloud J.J."/>
            <person name="McDonough M.J."/>
            <person name="Medenbach A.J."/>
            <person name="Menon A."/>
            <person name="Miller R."/>
            <person name="Morgan B.K."/>
            <person name="Ng P.C."/>
            <person name="Nguyen E."/>
            <person name="Nguyen K.T."/>
            <person name="Nguyen E.T."/>
            <person name="Nicholson K.M."/>
            <person name="Parnell L.A."/>
            <person name="Peirce C.E."/>
            <person name="Perz A.M."/>
            <person name="Peterson L.J."/>
            <person name="Pferdehirt R.E."/>
            <person name="Philip S.V."/>
            <person name="Pogliano K."/>
            <person name="Pogliano J."/>
            <person name="Polley T."/>
            <person name="Puopolo E.J."/>
            <person name="Rabinowitz H.S."/>
            <person name="Resiss M.J."/>
            <person name="Rhyan C.N."/>
            <person name="Robinson Y.M."/>
            <person name="Rodriguez L.L."/>
            <person name="Rose A.C."/>
            <person name="Rubin J.D."/>
            <person name="Ruby J.A."/>
            <person name="Saha M.S."/>
            <person name="Sandoz J.W."/>
            <person name="Savitskaya J."/>
            <person name="Schipper D.J."/>
            <person name="Schnitzler C.E."/>
            <person name="Schott A.R."/>
            <person name="Segal J.B."/>
            <person name="Shaffer C.D."/>
            <person name="Sheldon K.E."/>
            <person name="Shepard E.M."/>
            <person name="Shepardson J.W."/>
            <person name="Shroff M.K."/>
            <person name="Simmons J.M."/>
            <person name="Simms E.F."/>
            <person name="Simpson B.M."/>
            <person name="Sinclair K.M."/>
            <person name="Sjoholm R.L."/>
            <person name="Slette I.J."/>
            <person name="Spaulding B.C."/>
            <person name="Straub C.L."/>
            <person name="Stukey J."/>
            <person name="Sughrue T."/>
            <person name="Tang T.Y."/>
            <person name="Tatyana L.M."/>
            <person name="Taylor S.B."/>
            <person name="Taylor B.J."/>
            <person name="Temple L.M."/>
            <person name="Thompson J.V."/>
            <person name="Tokarz M.P."/>
            <person name="Trapani S.E."/>
            <person name="Troum A.P."/>
            <person name="Tsay J."/>
            <person name="Tubbs A.T."/>
            <person name="Walton J.M."/>
            <person name="Wang D.H."/>
            <person name="Wang H."/>
            <person name="Warner J.R."/>
            <person name="Weisser E.G."/>
            <person name="Wendler S.C."/>
            <person name="Weston-Hafer K.A."/>
            <person name="Whelan H.M."/>
            <person name="Williamson K.E."/>
            <person name="Willis A.N."/>
            <person name="Wirtshafter H.S."/>
            <person name="Wong T.W."/>
            <person name="Wu P."/>
            <person name="Yang Y."/>
            <person name="Yee B.C."/>
            <person name="Zaidins D.A."/>
            <person name="Zhang B."/>
            <person name="Zuniga M.Y."/>
            <person name="Hendrix R.W."/>
            <person name="Hatfull G.F."/>
        </authorList>
    </citation>
    <scope>NUCLEOTIDE SEQUENCE [LARGE SCALE GENOMIC DNA]</scope>
</reference>
<sequence>MAAVARCLEIAATVVVAAPDVVNIGCLPEATGTLNLTLVARCFEHGLPVVLFPVRREPAGAVGGAPAPPRI</sequence>
<name>C9DBY5_9CAUD</name>
<evidence type="ECO:0000313" key="1">
    <source>
        <dbReference type="EMBL" id="ACU41752.1"/>
    </source>
</evidence>
<dbReference type="GeneID" id="8683881"/>